<feature type="transmembrane region" description="Helical" evidence="2">
    <location>
        <begin position="6"/>
        <end position="26"/>
    </location>
</feature>
<dbReference type="InterPro" id="IPR009677">
    <property type="entry name" value="DUF1266"/>
</dbReference>
<evidence type="ECO:0000313" key="4">
    <source>
        <dbReference type="EMBL" id="GGO67194.1"/>
    </source>
</evidence>
<sequence>MNDSDNPLLYIVLAILIAAAIVAAVVRARRQARRAHGQAPADSPEALAAHHRPRWSPKAEAFGSRPEHWAIALGAPFALCRGADQDVLRFRDAAEERRILAEAWGITDRASMLIGLYDLLTSGHRDRFGAEIAGWGALDEAGARAEEAELREGAKHSDEGAEDLWRFRRVRANDRGIRSVDFLAWDLVRFAMLARAGATTGYLSDAEATDVLMMIVPDIREHYGSWRELGESFRLGRWYWNSQGGAGEASTDQHDLSRQEALMSEDSPWARLPWNADVPPSRMLLASALAAGTQLRAWEPNEFPGSGWAKRLNDKVWRVRESQR</sequence>
<gene>
    <name evidence="4" type="ORF">GCM10010910_28420</name>
</gene>
<feature type="domain" description="DUF1266" evidence="3">
    <location>
        <begin position="100"/>
        <end position="274"/>
    </location>
</feature>
<organism evidence="4 5">
    <name type="scientific">Microbacterium nanhaiense</name>
    <dbReference type="NCBI Taxonomy" id="1301026"/>
    <lineage>
        <taxon>Bacteria</taxon>
        <taxon>Bacillati</taxon>
        <taxon>Actinomycetota</taxon>
        <taxon>Actinomycetes</taxon>
        <taxon>Micrococcales</taxon>
        <taxon>Microbacteriaceae</taxon>
        <taxon>Microbacterium</taxon>
    </lineage>
</organism>
<keyword evidence="2" id="KW-0472">Membrane</keyword>
<keyword evidence="2" id="KW-1133">Transmembrane helix</keyword>
<comment type="caution">
    <text evidence="4">The sequence shown here is derived from an EMBL/GenBank/DDBJ whole genome shotgun (WGS) entry which is preliminary data.</text>
</comment>
<name>A0ABQ2N3K5_9MICO</name>
<evidence type="ECO:0000256" key="1">
    <source>
        <dbReference type="SAM" id="MobiDB-lite"/>
    </source>
</evidence>
<dbReference type="RefSeq" id="WP_188703008.1">
    <property type="nucleotide sequence ID" value="NZ_BMMQ01000012.1"/>
</dbReference>
<protein>
    <recommendedName>
        <fullName evidence="3">DUF1266 domain-containing protein</fullName>
    </recommendedName>
</protein>
<dbReference type="Pfam" id="PF06889">
    <property type="entry name" value="DUF1266"/>
    <property type="match status" value="1"/>
</dbReference>
<keyword evidence="2" id="KW-0812">Transmembrane</keyword>
<evidence type="ECO:0000313" key="5">
    <source>
        <dbReference type="Proteomes" id="UP000638043"/>
    </source>
</evidence>
<evidence type="ECO:0000256" key="2">
    <source>
        <dbReference type="SAM" id="Phobius"/>
    </source>
</evidence>
<proteinExistence type="predicted"/>
<dbReference type="Proteomes" id="UP000638043">
    <property type="component" value="Unassembled WGS sequence"/>
</dbReference>
<reference evidence="5" key="1">
    <citation type="journal article" date="2019" name="Int. J. Syst. Evol. Microbiol.">
        <title>The Global Catalogue of Microorganisms (GCM) 10K type strain sequencing project: providing services to taxonomists for standard genome sequencing and annotation.</title>
        <authorList>
            <consortium name="The Broad Institute Genomics Platform"/>
            <consortium name="The Broad Institute Genome Sequencing Center for Infectious Disease"/>
            <person name="Wu L."/>
            <person name="Ma J."/>
        </authorList>
    </citation>
    <scope>NUCLEOTIDE SEQUENCE [LARGE SCALE GENOMIC DNA]</scope>
    <source>
        <strain evidence="5">CGMCC 4.7181</strain>
    </source>
</reference>
<feature type="region of interest" description="Disordered" evidence="1">
    <location>
        <begin position="35"/>
        <end position="54"/>
    </location>
</feature>
<evidence type="ECO:0000259" key="3">
    <source>
        <dbReference type="Pfam" id="PF06889"/>
    </source>
</evidence>
<accession>A0ABQ2N3K5</accession>
<keyword evidence="5" id="KW-1185">Reference proteome</keyword>
<dbReference type="EMBL" id="BMMQ01000012">
    <property type="protein sequence ID" value="GGO67194.1"/>
    <property type="molecule type" value="Genomic_DNA"/>
</dbReference>